<dbReference type="NCBIfam" id="NF033788">
    <property type="entry name" value="HTH_metalloreg"/>
    <property type="match status" value="1"/>
</dbReference>
<proteinExistence type="predicted"/>
<name>A0A1T4PGH3_9FIRM</name>
<dbReference type="InterPro" id="IPR001845">
    <property type="entry name" value="HTH_ArsR_DNA-bd_dom"/>
</dbReference>
<dbReference type="Gene3D" id="1.10.10.10">
    <property type="entry name" value="Winged helix-like DNA-binding domain superfamily/Winged helix DNA-binding domain"/>
    <property type="match status" value="1"/>
</dbReference>
<keyword evidence="2" id="KW-0238">DNA-binding</keyword>
<dbReference type="Pfam" id="PF01022">
    <property type="entry name" value="HTH_5"/>
    <property type="match status" value="1"/>
</dbReference>
<dbReference type="RefSeq" id="WP_078810597.1">
    <property type="nucleotide sequence ID" value="NZ_FUWM01000018.1"/>
</dbReference>
<protein>
    <submittedName>
        <fullName evidence="5">Transcriptional regulator, ArsR family</fullName>
    </submittedName>
</protein>
<dbReference type="SMART" id="SM00418">
    <property type="entry name" value="HTH_ARSR"/>
    <property type="match status" value="1"/>
</dbReference>
<organism evidence="5 6">
    <name type="scientific">Selenihalanaerobacter shriftii</name>
    <dbReference type="NCBI Taxonomy" id="142842"/>
    <lineage>
        <taxon>Bacteria</taxon>
        <taxon>Bacillati</taxon>
        <taxon>Bacillota</taxon>
        <taxon>Clostridia</taxon>
        <taxon>Halanaerobiales</taxon>
        <taxon>Halobacteroidaceae</taxon>
        <taxon>Selenihalanaerobacter</taxon>
    </lineage>
</organism>
<accession>A0A1T4PGH3</accession>
<dbReference type="InterPro" id="IPR036388">
    <property type="entry name" value="WH-like_DNA-bd_sf"/>
</dbReference>
<dbReference type="PROSITE" id="PS50987">
    <property type="entry name" value="HTH_ARSR_2"/>
    <property type="match status" value="1"/>
</dbReference>
<dbReference type="EMBL" id="FUWM01000018">
    <property type="protein sequence ID" value="SJZ89878.1"/>
    <property type="molecule type" value="Genomic_DNA"/>
</dbReference>
<evidence type="ECO:0000313" key="5">
    <source>
        <dbReference type="EMBL" id="SJZ89878.1"/>
    </source>
</evidence>
<keyword evidence="6" id="KW-1185">Reference proteome</keyword>
<feature type="domain" description="HTH arsR-type" evidence="4">
    <location>
        <begin position="5"/>
        <end position="104"/>
    </location>
</feature>
<dbReference type="AlphaFoldDB" id="A0A1T4PGH3"/>
<dbReference type="PRINTS" id="PR00778">
    <property type="entry name" value="HTHARSR"/>
</dbReference>
<evidence type="ECO:0000256" key="1">
    <source>
        <dbReference type="ARBA" id="ARBA00023015"/>
    </source>
</evidence>
<dbReference type="Proteomes" id="UP000190625">
    <property type="component" value="Unassembled WGS sequence"/>
</dbReference>
<evidence type="ECO:0000313" key="6">
    <source>
        <dbReference type="Proteomes" id="UP000190625"/>
    </source>
</evidence>
<dbReference type="GO" id="GO:0003677">
    <property type="term" value="F:DNA binding"/>
    <property type="evidence" value="ECO:0007669"/>
    <property type="project" value="UniProtKB-KW"/>
</dbReference>
<dbReference type="SUPFAM" id="SSF46785">
    <property type="entry name" value="Winged helix' DNA-binding domain"/>
    <property type="match status" value="1"/>
</dbReference>
<dbReference type="GO" id="GO:0003700">
    <property type="term" value="F:DNA-binding transcription factor activity"/>
    <property type="evidence" value="ECO:0007669"/>
    <property type="project" value="InterPro"/>
</dbReference>
<dbReference type="InterPro" id="IPR036390">
    <property type="entry name" value="WH_DNA-bd_sf"/>
</dbReference>
<evidence type="ECO:0000256" key="2">
    <source>
        <dbReference type="ARBA" id="ARBA00023125"/>
    </source>
</evidence>
<dbReference type="InterPro" id="IPR051081">
    <property type="entry name" value="HTH_MetalResp_TranReg"/>
</dbReference>
<gene>
    <name evidence="5" type="ORF">SAMN02745118_02147</name>
</gene>
<sequence length="110" mass="12721">MLKISNKSIHEFRANIAKALAHRTRMEIVDLLAEEKERCVCELTEILEVSQSSVSKHLSVLKQAGIIASRREGLNNYYYLEAPCIVEFFTCLDNILIKELDQRKKEIKKL</sequence>
<dbReference type="OrthoDB" id="9798835at2"/>
<keyword evidence="3" id="KW-0804">Transcription</keyword>
<dbReference type="CDD" id="cd00090">
    <property type="entry name" value="HTH_ARSR"/>
    <property type="match status" value="1"/>
</dbReference>
<dbReference type="STRING" id="142842.SAMN02745118_02147"/>
<evidence type="ECO:0000259" key="4">
    <source>
        <dbReference type="PROSITE" id="PS50987"/>
    </source>
</evidence>
<dbReference type="InterPro" id="IPR011991">
    <property type="entry name" value="ArsR-like_HTH"/>
</dbReference>
<evidence type="ECO:0000256" key="3">
    <source>
        <dbReference type="ARBA" id="ARBA00023163"/>
    </source>
</evidence>
<dbReference type="PANTHER" id="PTHR33154:SF18">
    <property type="entry name" value="ARSENICAL RESISTANCE OPERON REPRESSOR"/>
    <property type="match status" value="1"/>
</dbReference>
<reference evidence="6" key="1">
    <citation type="submission" date="2017-02" db="EMBL/GenBank/DDBJ databases">
        <authorList>
            <person name="Varghese N."/>
            <person name="Submissions S."/>
        </authorList>
    </citation>
    <scope>NUCLEOTIDE SEQUENCE [LARGE SCALE GENOMIC DNA]</scope>
    <source>
        <strain evidence="6">ATCC BAA-73</strain>
    </source>
</reference>
<keyword evidence="1" id="KW-0805">Transcription regulation</keyword>
<dbReference type="PANTHER" id="PTHR33154">
    <property type="entry name" value="TRANSCRIPTIONAL REGULATOR, ARSR FAMILY"/>
    <property type="match status" value="1"/>
</dbReference>